<dbReference type="PRINTS" id="PR00996">
    <property type="entry name" value="CHERMTFRASE"/>
</dbReference>
<dbReference type="Pfam" id="PF13181">
    <property type="entry name" value="TPR_8"/>
    <property type="match status" value="1"/>
</dbReference>
<dbReference type="SMART" id="SM00028">
    <property type="entry name" value="TPR"/>
    <property type="match status" value="1"/>
</dbReference>
<gene>
    <name evidence="7" type="ORF">AL504_01515</name>
</gene>
<dbReference type="PANTHER" id="PTHR24422">
    <property type="entry name" value="CHEMOTAXIS PROTEIN METHYLTRANSFERASE"/>
    <property type="match status" value="1"/>
</dbReference>
<feature type="domain" description="CheR-type methyltransferase" evidence="6">
    <location>
        <begin position="1"/>
        <end position="243"/>
    </location>
</feature>
<dbReference type="SMART" id="SM00138">
    <property type="entry name" value="MeTrc"/>
    <property type="match status" value="1"/>
</dbReference>
<keyword evidence="4" id="KW-0802">TPR repeat</keyword>
<protein>
    <submittedName>
        <fullName evidence="7">Tetratricopeptide repeat protein</fullName>
    </submittedName>
</protein>
<dbReference type="InterPro" id="IPR011990">
    <property type="entry name" value="TPR-like_helical_dom_sf"/>
</dbReference>
<dbReference type="InterPro" id="IPR019734">
    <property type="entry name" value="TPR_rpt"/>
</dbReference>
<dbReference type="Pfam" id="PF01739">
    <property type="entry name" value="CheR"/>
    <property type="match status" value="1"/>
</dbReference>
<dbReference type="SUPFAM" id="SSF48452">
    <property type="entry name" value="TPR-like"/>
    <property type="match status" value="1"/>
</dbReference>
<dbReference type="InterPro" id="IPR022642">
    <property type="entry name" value="CheR_C"/>
</dbReference>
<dbReference type="GO" id="GO:0008757">
    <property type="term" value="F:S-adenosylmethionine-dependent methyltransferase activity"/>
    <property type="evidence" value="ECO:0007669"/>
    <property type="project" value="InterPro"/>
</dbReference>
<dbReference type="PROSITE" id="PS50005">
    <property type="entry name" value="TPR"/>
    <property type="match status" value="1"/>
</dbReference>
<feature type="repeat" description="TPR" evidence="4">
    <location>
        <begin position="399"/>
        <end position="432"/>
    </location>
</feature>
<feature type="region of interest" description="Disordered" evidence="5">
    <location>
        <begin position="289"/>
        <end position="359"/>
    </location>
</feature>
<evidence type="ECO:0000313" key="7">
    <source>
        <dbReference type="EMBL" id="AMG34851.1"/>
    </source>
</evidence>
<keyword evidence="1" id="KW-0489">Methyltransferase</keyword>
<evidence type="ECO:0000259" key="6">
    <source>
        <dbReference type="PROSITE" id="PS50123"/>
    </source>
</evidence>
<dbReference type="GO" id="GO:0032259">
    <property type="term" value="P:methylation"/>
    <property type="evidence" value="ECO:0007669"/>
    <property type="project" value="UniProtKB-KW"/>
</dbReference>
<dbReference type="Gene3D" id="1.25.40.10">
    <property type="entry name" value="Tetratricopeptide repeat domain"/>
    <property type="match status" value="1"/>
</dbReference>
<dbReference type="PROSITE" id="PS50123">
    <property type="entry name" value="CHER"/>
    <property type="match status" value="1"/>
</dbReference>
<proteinExistence type="predicted"/>
<organism evidence="7 8">
    <name type="scientific">Alcaligenes xylosoxydans xylosoxydans</name>
    <name type="common">Achromobacter xylosoxidans</name>
    <dbReference type="NCBI Taxonomy" id="85698"/>
    <lineage>
        <taxon>Bacteria</taxon>
        <taxon>Pseudomonadati</taxon>
        <taxon>Pseudomonadota</taxon>
        <taxon>Betaproteobacteria</taxon>
        <taxon>Burkholderiales</taxon>
        <taxon>Alcaligenaceae</taxon>
        <taxon>Achromobacter</taxon>
    </lineage>
</organism>
<dbReference type="InterPro" id="IPR050903">
    <property type="entry name" value="Bact_Chemotaxis_MeTrfase"/>
</dbReference>
<dbReference type="PANTHER" id="PTHR24422:SF19">
    <property type="entry name" value="CHEMOTAXIS PROTEIN METHYLTRANSFERASE"/>
    <property type="match status" value="1"/>
</dbReference>
<dbReference type="SUPFAM" id="SSF47757">
    <property type="entry name" value="Chemotaxis receptor methyltransferase CheR, N-terminal domain"/>
    <property type="match status" value="1"/>
</dbReference>
<evidence type="ECO:0000256" key="5">
    <source>
        <dbReference type="SAM" id="MobiDB-lite"/>
    </source>
</evidence>
<evidence type="ECO:0000313" key="8">
    <source>
        <dbReference type="Proteomes" id="UP000060602"/>
    </source>
</evidence>
<evidence type="ECO:0000256" key="4">
    <source>
        <dbReference type="PROSITE-ProRule" id="PRU00339"/>
    </source>
</evidence>
<sequence>MIGVDDFSAVLKRKMGLDSGSIGSAAIERAVRHRMQAVGSDDEQEYLARLQASPAEMQQLIEAVIVPETWFFRYPESQAAMATLARERLFAPGAEARVLRVLSVPCSSGEEPYSIAMALLDAGVPPARFQIDAVDISERMVEFARRACYGRNSFRGDNLSYRDRHFTETADGHQLADAVMARVRFLAGNLFDAHLLPNVLPYDFVFCRNLLIYFDAATQERAVALLKGFARRDGVLFVGPAETSLMTGRRLPALPLARAFAFHAEAAKPAEPVAAAWIPPAPRPLAGQVPVHASAHASARMSTQVPTQIPARMPSQMSTRLSTQMSTPSPAAPSPATGPRAAAPSPSASRPSPAGMPAASAGADIEAALRAIAVLADQGRVQEAMAQCRAHLAQHGASAEALYLLGLLQDAGGDTRQAQAAYRKALYLDPTHREALLHLAALVESEGDAEGARRLQARAARQEARRE</sequence>
<dbReference type="CDD" id="cd02440">
    <property type="entry name" value="AdoMet_MTases"/>
    <property type="match status" value="1"/>
</dbReference>
<keyword evidence="2" id="KW-0808">Transferase</keyword>
<accession>A0A120LGQ7</accession>
<dbReference type="InterPro" id="IPR029063">
    <property type="entry name" value="SAM-dependent_MTases_sf"/>
</dbReference>
<feature type="compositionally biased region" description="Low complexity" evidence="5">
    <location>
        <begin position="325"/>
        <end position="359"/>
    </location>
</feature>
<evidence type="ECO:0000256" key="3">
    <source>
        <dbReference type="ARBA" id="ARBA00022691"/>
    </source>
</evidence>
<dbReference type="EMBL" id="CP014060">
    <property type="protein sequence ID" value="AMG34851.1"/>
    <property type="molecule type" value="Genomic_DNA"/>
</dbReference>
<dbReference type="InterPro" id="IPR000780">
    <property type="entry name" value="CheR_MeTrfase"/>
</dbReference>
<feature type="compositionally biased region" description="Polar residues" evidence="5">
    <location>
        <begin position="315"/>
        <end position="324"/>
    </location>
</feature>
<evidence type="ECO:0000256" key="2">
    <source>
        <dbReference type="ARBA" id="ARBA00022679"/>
    </source>
</evidence>
<dbReference type="Proteomes" id="UP000060602">
    <property type="component" value="Chromosome"/>
</dbReference>
<dbReference type="SUPFAM" id="SSF53335">
    <property type="entry name" value="S-adenosyl-L-methionine-dependent methyltransferases"/>
    <property type="match status" value="1"/>
</dbReference>
<dbReference type="Gene3D" id="3.40.50.150">
    <property type="entry name" value="Vaccinia Virus protein VP39"/>
    <property type="match status" value="1"/>
</dbReference>
<reference evidence="8" key="1">
    <citation type="submission" date="2015-12" db="EMBL/GenBank/DDBJ databases">
        <title>FDA dAtabase for Regulatory Grade micrObial Sequences (FDA-ARGOS): Supporting development and validation of Infectious Disease Dx tests.</title>
        <authorList>
            <person name="Case J."/>
            <person name="Tallon L."/>
            <person name="Sadzewicz L."/>
            <person name="Sengamalay N."/>
            <person name="Ott S."/>
            <person name="Godinez A."/>
            <person name="Nagaraj S."/>
            <person name="Nadendla S."/>
            <person name="Sichtig H."/>
        </authorList>
    </citation>
    <scope>NUCLEOTIDE SEQUENCE [LARGE SCALE GENOMIC DNA]</scope>
    <source>
        <strain evidence="8">FDAARGOS_147</strain>
    </source>
</reference>
<dbReference type="AlphaFoldDB" id="A0A120LGQ7"/>
<dbReference type="RefSeq" id="WP_061070940.1">
    <property type="nucleotide sequence ID" value="NZ_CP014060.2"/>
</dbReference>
<feature type="region of interest" description="Disordered" evidence="5">
    <location>
        <begin position="447"/>
        <end position="467"/>
    </location>
</feature>
<keyword evidence="3" id="KW-0949">S-adenosyl-L-methionine</keyword>
<name>A0A120LGQ7_ALCXX</name>
<evidence type="ECO:0000256" key="1">
    <source>
        <dbReference type="ARBA" id="ARBA00022603"/>
    </source>
</evidence>